<dbReference type="PANTHER" id="PTHR12461:SF105">
    <property type="entry name" value="HYPOXIA-INDUCIBLE FACTOR 1-ALPHA INHIBITOR"/>
    <property type="match status" value="1"/>
</dbReference>
<dbReference type="Pfam" id="PF13621">
    <property type="entry name" value="Cupin_8"/>
    <property type="match status" value="1"/>
</dbReference>
<dbReference type="PATRIC" id="fig|29488.15.peg.620"/>
<gene>
    <name evidence="2" type="ORF">Phpb_00561</name>
</gene>
<organism evidence="2 3">
    <name type="scientific">Photorhabdus namnaonensis</name>
    <dbReference type="NCBI Taxonomy" id="1851568"/>
    <lineage>
        <taxon>Bacteria</taxon>
        <taxon>Pseudomonadati</taxon>
        <taxon>Pseudomonadota</taxon>
        <taxon>Gammaproteobacteria</taxon>
        <taxon>Enterobacterales</taxon>
        <taxon>Morganellaceae</taxon>
        <taxon>Photorhabdus</taxon>
    </lineage>
</organism>
<evidence type="ECO:0000313" key="3">
    <source>
        <dbReference type="Proteomes" id="UP000092665"/>
    </source>
</evidence>
<dbReference type="InterPro" id="IPR041667">
    <property type="entry name" value="Cupin_8"/>
</dbReference>
<evidence type="ECO:0000313" key="2">
    <source>
        <dbReference type="EMBL" id="OCA56062.1"/>
    </source>
</evidence>
<dbReference type="Gene3D" id="2.60.120.650">
    <property type="entry name" value="Cupin"/>
    <property type="match status" value="1"/>
</dbReference>
<feature type="domain" description="JmjC" evidence="1">
    <location>
        <begin position="101"/>
        <end position="249"/>
    </location>
</feature>
<evidence type="ECO:0000259" key="1">
    <source>
        <dbReference type="PROSITE" id="PS51184"/>
    </source>
</evidence>
<dbReference type="SUPFAM" id="SSF51197">
    <property type="entry name" value="Clavaminate synthase-like"/>
    <property type="match status" value="1"/>
</dbReference>
<dbReference type="PROSITE" id="PS51184">
    <property type="entry name" value="JMJC"/>
    <property type="match status" value="1"/>
</dbReference>
<accession>A0A1B8YLJ1</accession>
<keyword evidence="3" id="KW-1185">Reference proteome</keyword>
<dbReference type="EMBL" id="LOIC01000018">
    <property type="protein sequence ID" value="OCA56062.1"/>
    <property type="molecule type" value="Genomic_DNA"/>
</dbReference>
<protein>
    <recommendedName>
        <fullName evidence="1">JmjC domain-containing protein</fullName>
    </recommendedName>
</protein>
<dbReference type="InterPro" id="IPR003347">
    <property type="entry name" value="JmjC_dom"/>
</dbReference>
<reference evidence="3" key="1">
    <citation type="submission" date="2015-11" db="EMBL/GenBank/DDBJ databases">
        <authorList>
            <person name="Tobias N.J."/>
            <person name="Mishra B."/>
            <person name="Gupta D.K."/>
            <person name="Thines M."/>
            <person name="Stinear T.P."/>
            <person name="Bode H.B."/>
        </authorList>
    </citation>
    <scope>NUCLEOTIDE SEQUENCE [LARGE SCALE GENOMIC DNA]</scope>
    <source>
        <strain evidence="3">PB45.5</strain>
    </source>
</reference>
<dbReference type="AlphaFoldDB" id="A0A1B8YLJ1"/>
<dbReference type="RefSeq" id="WP_065389075.1">
    <property type="nucleotide sequence ID" value="NZ_CAWMQN010000018.1"/>
</dbReference>
<dbReference type="SMART" id="SM00558">
    <property type="entry name" value="JmjC"/>
    <property type="match status" value="1"/>
</dbReference>
<name>A0A1B8YLJ1_9GAMM</name>
<comment type="caution">
    <text evidence="2">The sequence shown here is derived from an EMBL/GenBank/DDBJ whole genome shotgun (WGS) entry which is preliminary data.</text>
</comment>
<sequence length="285" mass="33938">MSRVVELTKFNQLEFHHTLARGYVIVYRGLLRDWPAIKRWNSEYFQDKFPQIDVVIKFFDANGVRFEQAKMYRYLEILHAYKKGEMGNNIPYCHDIPIFLQAQKLLNDVSDFPLTILPKLYRNEWWKFAQFFMSPAGAITPLHFDTLRTNNLFFQIKGSKRFSFIPWEERAACSRRGWRWFEYNPEVQNVSEIANINKSTIEVHQGDILIMPAGMLHHVRTLTDSISFNVDFHTRASAIVSFKSIKEKMPRENLYYNWLSLCGLLGLMKRESFFEKYRPYLNYIS</sequence>
<proteinExistence type="predicted"/>
<dbReference type="PANTHER" id="PTHR12461">
    <property type="entry name" value="HYPOXIA-INDUCIBLE FACTOR 1 ALPHA INHIBITOR-RELATED"/>
    <property type="match status" value="1"/>
</dbReference>
<dbReference type="Proteomes" id="UP000092665">
    <property type="component" value="Unassembled WGS sequence"/>
</dbReference>